<feature type="region of interest" description="Disordered" evidence="1">
    <location>
        <begin position="29"/>
        <end position="54"/>
    </location>
</feature>
<gene>
    <name evidence="4" type="ORF">CKF48_11145</name>
</gene>
<dbReference type="PROSITE" id="PS51257">
    <property type="entry name" value="PROKAR_LIPOPROTEIN"/>
    <property type="match status" value="1"/>
</dbReference>
<dbReference type="KEGG" id="bko:CKF48_11145"/>
<organism evidence="4 5">
    <name type="scientific">Cytobacillus kochii</name>
    <dbReference type="NCBI Taxonomy" id="859143"/>
    <lineage>
        <taxon>Bacteria</taxon>
        <taxon>Bacillati</taxon>
        <taxon>Bacillota</taxon>
        <taxon>Bacilli</taxon>
        <taxon>Bacillales</taxon>
        <taxon>Bacillaceae</taxon>
        <taxon>Cytobacillus</taxon>
    </lineage>
</organism>
<dbReference type="OrthoDB" id="2438161at2"/>
<feature type="domain" description="Lysozyme inhibitor LprI-like N-terminal" evidence="3">
    <location>
        <begin position="81"/>
        <end position="168"/>
    </location>
</feature>
<keyword evidence="2" id="KW-0732">Signal</keyword>
<feature type="signal peptide" evidence="2">
    <location>
        <begin position="1"/>
        <end position="23"/>
    </location>
</feature>
<reference evidence="4 5" key="1">
    <citation type="submission" date="2017-08" db="EMBL/GenBank/DDBJ databases">
        <title>Complete Genome Sequence of Bacillus kochii Oregon-R-modENCODE STRAIN BDGP4, isolated from Drosophila melanogaster gut.</title>
        <authorList>
            <person name="Wan K.H."/>
            <person name="Yu C."/>
            <person name="Park S."/>
            <person name="Hammonds A.S."/>
            <person name="Booth B.W."/>
            <person name="Celniker S.E."/>
        </authorList>
    </citation>
    <scope>NUCLEOTIDE SEQUENCE [LARGE SCALE GENOMIC DNA]</scope>
    <source>
        <strain evidence="4 5">BDGP4</strain>
    </source>
</reference>
<dbReference type="Gene3D" id="1.20.1270.180">
    <property type="match status" value="1"/>
</dbReference>
<dbReference type="PANTHER" id="PTHR39176">
    <property type="entry name" value="PERIPLASMIC PROTEIN-RELATED"/>
    <property type="match status" value="1"/>
</dbReference>
<keyword evidence="5" id="KW-1185">Reference proteome</keyword>
<sequence length="173" mass="20095">MKNKGIFITTVWLLLVLMISACGTTGNETHKQLDTEQTKQVPTQSEKEQPPITHNENSLKETYIKEFNRTQKELEEVKPADASTYAMKKVEGDRYDAWDALLNEVYQVLEEELSTEKMAHLREEQRNWLNERDDTAKNASLKFEGGTQEQLEYVSVLANLTKERCYELINTYL</sequence>
<name>A0A248THZ0_9BACI</name>
<proteinExistence type="predicted"/>
<evidence type="ECO:0000256" key="2">
    <source>
        <dbReference type="SAM" id="SignalP"/>
    </source>
</evidence>
<protein>
    <recommendedName>
        <fullName evidence="3">Lysozyme inhibitor LprI-like N-terminal domain-containing protein</fullName>
    </recommendedName>
</protein>
<dbReference type="PANTHER" id="PTHR39176:SF1">
    <property type="entry name" value="PERIPLASMIC PROTEIN"/>
    <property type="match status" value="1"/>
</dbReference>
<evidence type="ECO:0000313" key="4">
    <source>
        <dbReference type="EMBL" id="ASV67813.1"/>
    </source>
</evidence>
<dbReference type="Pfam" id="PF07007">
    <property type="entry name" value="LprI"/>
    <property type="match status" value="1"/>
</dbReference>
<evidence type="ECO:0000259" key="3">
    <source>
        <dbReference type="Pfam" id="PF07007"/>
    </source>
</evidence>
<accession>A0A248THZ0</accession>
<dbReference type="Proteomes" id="UP000215137">
    <property type="component" value="Chromosome"/>
</dbReference>
<feature type="chain" id="PRO_5012490287" description="Lysozyme inhibitor LprI-like N-terminal domain-containing protein" evidence="2">
    <location>
        <begin position="24"/>
        <end position="173"/>
    </location>
</feature>
<dbReference type="AlphaFoldDB" id="A0A248THZ0"/>
<dbReference type="InterPro" id="IPR009739">
    <property type="entry name" value="LprI-like_N"/>
</dbReference>
<evidence type="ECO:0000256" key="1">
    <source>
        <dbReference type="SAM" id="MobiDB-lite"/>
    </source>
</evidence>
<evidence type="ECO:0000313" key="5">
    <source>
        <dbReference type="Proteomes" id="UP000215137"/>
    </source>
</evidence>
<dbReference type="EMBL" id="CP022983">
    <property type="protein sequence ID" value="ASV67813.1"/>
    <property type="molecule type" value="Genomic_DNA"/>
</dbReference>
<dbReference type="RefSeq" id="WP_095371382.1">
    <property type="nucleotide sequence ID" value="NZ_CP022983.1"/>
</dbReference>